<evidence type="ECO:0000313" key="1">
    <source>
        <dbReference type="EMBL" id="AMM43768.1"/>
    </source>
</evidence>
<organism evidence="1 2">
    <name type="scientific">Pectobacterium phage vB_PcaM_CBB</name>
    <dbReference type="NCBI Taxonomy" id="2772511"/>
    <lineage>
        <taxon>Viruses</taxon>
        <taxon>Duplodnaviria</taxon>
        <taxon>Heunggongvirae</taxon>
        <taxon>Uroviricota</taxon>
        <taxon>Caudoviricetes</taxon>
        <taxon>Mimasvirus</taxon>
        <taxon>Mimasvirus CBB</taxon>
    </lineage>
</organism>
<name>A0A1L2CUS8_9CAUD</name>
<dbReference type="GO" id="GO:0016301">
    <property type="term" value="F:kinase activity"/>
    <property type="evidence" value="ECO:0007669"/>
    <property type="project" value="UniProtKB-KW"/>
</dbReference>
<keyword evidence="1" id="KW-0418">Kinase</keyword>
<dbReference type="InterPro" id="IPR027417">
    <property type="entry name" value="P-loop_NTPase"/>
</dbReference>
<dbReference type="EMBL" id="KU574722">
    <property type="protein sequence ID" value="AMM43768.1"/>
    <property type="molecule type" value="Genomic_DNA"/>
</dbReference>
<dbReference type="Pfam" id="PF21448">
    <property type="entry name" value="DNMK"/>
    <property type="match status" value="1"/>
</dbReference>
<sequence>MERKLIAINGTIGSGKDTFSQVFIDEGYHRVSFAETLKDAVSAIFGWDREMLEGSTKESREIREQPDEYWSAKLGRTVTPRWVLQNFGTDVCRKYFHDNIWVFSAENKIRNAEHDKIIITDCRFPNELKMIRENNGIIIEVQRNLPVWYWDAYKHNQLIAAGEQPAIPLELRYNIHSSEYGWVGLNYPDFIVENNSTIEDLHKQAYTILSQIG</sequence>
<protein>
    <submittedName>
        <fullName evidence="1">Putative deoxynucleoside monophosphate kinase</fullName>
    </submittedName>
</protein>
<keyword evidence="1" id="KW-0808">Transferase</keyword>
<dbReference type="SUPFAM" id="SSF52540">
    <property type="entry name" value="P-loop containing nucleoside triphosphate hydrolases"/>
    <property type="match status" value="1"/>
</dbReference>
<dbReference type="Proteomes" id="UP000223891">
    <property type="component" value="Segment"/>
</dbReference>
<reference evidence="2" key="1">
    <citation type="submission" date="2016-01" db="EMBL/GenBank/DDBJ databases">
        <title>Isolation and Characterization of Enterobacteria phage CBB.</title>
        <authorList>
            <person name="Buttimer C.T.H."/>
            <person name="Hendrix H."/>
            <person name="Alexandre H."/>
            <person name="O'Mahony J."/>
            <person name="Lavigne R."/>
            <person name="Coffey A."/>
        </authorList>
    </citation>
    <scope>NUCLEOTIDE SEQUENCE [LARGE SCALE GENOMIC DNA]</scope>
</reference>
<dbReference type="InterPro" id="IPR048444">
    <property type="entry name" value="DNMK"/>
</dbReference>
<accession>A0A1L2CUS8</accession>
<gene>
    <name evidence="1" type="ORF">CBB_203</name>
</gene>
<evidence type="ECO:0000313" key="2">
    <source>
        <dbReference type="Proteomes" id="UP000223891"/>
    </source>
</evidence>
<dbReference type="Gene3D" id="3.40.50.300">
    <property type="entry name" value="P-loop containing nucleotide triphosphate hydrolases"/>
    <property type="match status" value="1"/>
</dbReference>
<proteinExistence type="predicted"/>
<keyword evidence="2" id="KW-1185">Reference proteome</keyword>